<organism evidence="6 7">
    <name type="scientific">Phytoactinopolyspora alkaliphila</name>
    <dbReference type="NCBI Taxonomy" id="1783498"/>
    <lineage>
        <taxon>Bacteria</taxon>
        <taxon>Bacillati</taxon>
        <taxon>Actinomycetota</taxon>
        <taxon>Actinomycetes</taxon>
        <taxon>Jiangellales</taxon>
        <taxon>Jiangellaceae</taxon>
        <taxon>Phytoactinopolyspora</taxon>
    </lineage>
</organism>
<evidence type="ECO:0000256" key="3">
    <source>
        <dbReference type="ARBA" id="ARBA00023163"/>
    </source>
</evidence>
<dbReference type="InterPro" id="IPR009057">
    <property type="entry name" value="Homeodomain-like_sf"/>
</dbReference>
<feature type="DNA-binding region" description="H-T-H motif" evidence="4">
    <location>
        <begin position="27"/>
        <end position="46"/>
    </location>
</feature>
<evidence type="ECO:0000313" key="7">
    <source>
        <dbReference type="Proteomes" id="UP000469185"/>
    </source>
</evidence>
<protein>
    <submittedName>
        <fullName evidence="6">TetR/AcrR family transcriptional regulator</fullName>
    </submittedName>
</protein>
<feature type="domain" description="HTH tetR-type" evidence="5">
    <location>
        <begin position="4"/>
        <end position="64"/>
    </location>
</feature>
<evidence type="ECO:0000256" key="1">
    <source>
        <dbReference type="ARBA" id="ARBA00023015"/>
    </source>
</evidence>
<dbReference type="Gene3D" id="1.10.357.10">
    <property type="entry name" value="Tetracycline Repressor, domain 2"/>
    <property type="match status" value="1"/>
</dbReference>
<evidence type="ECO:0000259" key="5">
    <source>
        <dbReference type="PROSITE" id="PS50977"/>
    </source>
</evidence>
<sequence>MKQGVARDRLLVAAIEYVAQHGIRERSLREIASALGTSHRMLIYHFGSKEGLLTEVVRAMESQQRAVFDELADDDAAPAEVARAFWRRLAHPDLWPHERLFFEMYGRAVQGDPGAAAILDGLIDPWIEPLAASLARAGFTVEDARVHARLGLAVARGLLLDLLATGDRAAADDAMELFISRYDPPSP</sequence>
<dbReference type="InterPro" id="IPR050109">
    <property type="entry name" value="HTH-type_TetR-like_transc_reg"/>
</dbReference>
<dbReference type="PANTHER" id="PTHR30055">
    <property type="entry name" value="HTH-TYPE TRANSCRIPTIONAL REGULATOR RUTR"/>
    <property type="match status" value="1"/>
</dbReference>
<gene>
    <name evidence="6" type="ORF">G1H11_15505</name>
</gene>
<evidence type="ECO:0000313" key="6">
    <source>
        <dbReference type="EMBL" id="NED96716.1"/>
    </source>
</evidence>
<dbReference type="RefSeq" id="WP_163819502.1">
    <property type="nucleotide sequence ID" value="NZ_JAAGOB010000008.1"/>
</dbReference>
<dbReference type="PROSITE" id="PS50977">
    <property type="entry name" value="HTH_TETR_2"/>
    <property type="match status" value="1"/>
</dbReference>
<dbReference type="GO" id="GO:0003700">
    <property type="term" value="F:DNA-binding transcription factor activity"/>
    <property type="evidence" value="ECO:0007669"/>
    <property type="project" value="TreeGrafter"/>
</dbReference>
<dbReference type="PRINTS" id="PR00455">
    <property type="entry name" value="HTHTETR"/>
</dbReference>
<name>A0A6N9YNU6_9ACTN</name>
<reference evidence="6 7" key="1">
    <citation type="submission" date="2020-02" db="EMBL/GenBank/DDBJ databases">
        <authorList>
            <person name="Li X.-J."/>
            <person name="Feng X.-M."/>
        </authorList>
    </citation>
    <scope>NUCLEOTIDE SEQUENCE [LARGE SCALE GENOMIC DNA]</scope>
    <source>
        <strain evidence="6 7">CGMCC 4.7225</strain>
    </source>
</reference>
<keyword evidence="7" id="KW-1185">Reference proteome</keyword>
<dbReference type="GO" id="GO:0000976">
    <property type="term" value="F:transcription cis-regulatory region binding"/>
    <property type="evidence" value="ECO:0007669"/>
    <property type="project" value="TreeGrafter"/>
</dbReference>
<dbReference type="InterPro" id="IPR001647">
    <property type="entry name" value="HTH_TetR"/>
</dbReference>
<proteinExistence type="predicted"/>
<keyword evidence="3" id="KW-0804">Transcription</keyword>
<dbReference type="EMBL" id="JAAGOB010000008">
    <property type="protein sequence ID" value="NED96716.1"/>
    <property type="molecule type" value="Genomic_DNA"/>
</dbReference>
<evidence type="ECO:0000256" key="4">
    <source>
        <dbReference type="PROSITE-ProRule" id="PRU00335"/>
    </source>
</evidence>
<dbReference type="PANTHER" id="PTHR30055:SF234">
    <property type="entry name" value="HTH-TYPE TRANSCRIPTIONAL REGULATOR BETI"/>
    <property type="match status" value="1"/>
</dbReference>
<dbReference type="AlphaFoldDB" id="A0A6N9YNU6"/>
<evidence type="ECO:0000256" key="2">
    <source>
        <dbReference type="ARBA" id="ARBA00023125"/>
    </source>
</evidence>
<dbReference type="Proteomes" id="UP000469185">
    <property type="component" value="Unassembled WGS sequence"/>
</dbReference>
<dbReference type="SUPFAM" id="SSF46689">
    <property type="entry name" value="Homeodomain-like"/>
    <property type="match status" value="1"/>
</dbReference>
<comment type="caution">
    <text evidence="6">The sequence shown here is derived from an EMBL/GenBank/DDBJ whole genome shotgun (WGS) entry which is preliminary data.</text>
</comment>
<keyword evidence="1" id="KW-0805">Transcription regulation</keyword>
<accession>A0A6N9YNU6</accession>
<keyword evidence="2 4" id="KW-0238">DNA-binding</keyword>
<dbReference type="Pfam" id="PF00440">
    <property type="entry name" value="TetR_N"/>
    <property type="match status" value="1"/>
</dbReference>